<evidence type="ECO:0000313" key="2">
    <source>
        <dbReference type="EMBL" id="KAF2146663.1"/>
    </source>
</evidence>
<dbReference type="EMBL" id="ML995475">
    <property type="protein sequence ID" value="KAF2146663.1"/>
    <property type="molecule type" value="Genomic_DNA"/>
</dbReference>
<dbReference type="Proteomes" id="UP000799438">
    <property type="component" value="Unassembled WGS sequence"/>
</dbReference>
<evidence type="ECO:0000313" key="3">
    <source>
        <dbReference type="Proteomes" id="UP000799438"/>
    </source>
</evidence>
<dbReference type="AlphaFoldDB" id="A0A6A6BTF3"/>
<dbReference type="PANTHER" id="PTHR42100:SF1">
    <property type="entry name" value="OXIDOREDUCTASE 178 KDA SUBUNIT, PUTATIVE (AFU_ORTHOLOGUE AFUA_8G04320)-RELATED"/>
    <property type="match status" value="1"/>
</dbReference>
<reference evidence="2" key="1">
    <citation type="journal article" date="2020" name="Stud. Mycol.">
        <title>101 Dothideomycetes genomes: a test case for predicting lifestyles and emergence of pathogens.</title>
        <authorList>
            <person name="Haridas S."/>
            <person name="Albert R."/>
            <person name="Binder M."/>
            <person name="Bloem J."/>
            <person name="Labutti K."/>
            <person name="Salamov A."/>
            <person name="Andreopoulos B."/>
            <person name="Baker S."/>
            <person name="Barry K."/>
            <person name="Bills G."/>
            <person name="Bluhm B."/>
            <person name="Cannon C."/>
            <person name="Castanera R."/>
            <person name="Culley D."/>
            <person name="Daum C."/>
            <person name="Ezra D."/>
            <person name="Gonzalez J."/>
            <person name="Henrissat B."/>
            <person name="Kuo A."/>
            <person name="Liang C."/>
            <person name="Lipzen A."/>
            <person name="Lutzoni F."/>
            <person name="Magnuson J."/>
            <person name="Mondo S."/>
            <person name="Nolan M."/>
            <person name="Ohm R."/>
            <person name="Pangilinan J."/>
            <person name="Park H.-J."/>
            <person name="Ramirez L."/>
            <person name="Alfaro M."/>
            <person name="Sun H."/>
            <person name="Tritt A."/>
            <person name="Yoshinaga Y."/>
            <person name="Zwiers L.-H."/>
            <person name="Turgeon B."/>
            <person name="Goodwin S."/>
            <person name="Spatafora J."/>
            <person name="Crous P."/>
            <person name="Grigoriev I."/>
        </authorList>
    </citation>
    <scope>NUCLEOTIDE SEQUENCE</scope>
    <source>
        <strain evidence="2">CBS 121167</strain>
    </source>
</reference>
<gene>
    <name evidence="2" type="ORF">K452DRAFT_262664</name>
</gene>
<evidence type="ECO:0008006" key="4">
    <source>
        <dbReference type="Google" id="ProtNLM"/>
    </source>
</evidence>
<organism evidence="2 3">
    <name type="scientific">Aplosporella prunicola CBS 121167</name>
    <dbReference type="NCBI Taxonomy" id="1176127"/>
    <lineage>
        <taxon>Eukaryota</taxon>
        <taxon>Fungi</taxon>
        <taxon>Dikarya</taxon>
        <taxon>Ascomycota</taxon>
        <taxon>Pezizomycotina</taxon>
        <taxon>Dothideomycetes</taxon>
        <taxon>Dothideomycetes incertae sedis</taxon>
        <taxon>Botryosphaeriales</taxon>
        <taxon>Aplosporellaceae</taxon>
        <taxon>Aplosporella</taxon>
    </lineage>
</organism>
<sequence length="188" mass="20743">MQAFRRSAAKAAQTARVSLPRQSRRCAHDAHHGAHDVAYPADEPLGKAFYLLAGGVPLAAIIYKVAGANAGDDKLWFTRFVNSYNYYKDIWADRNRLHVEALEAAAHDRHLFFNSTARRHVDLNFPEAFNTGSPYNVPAGSQADLSKVIAHYEKQNFEEQARKLEALANGTLKAEQSASGIGKNPPNP</sequence>
<name>A0A6A6BTF3_9PEZI</name>
<dbReference type="InterPro" id="IPR034444">
    <property type="entry name" value="Nuo17.8"/>
</dbReference>
<dbReference type="OrthoDB" id="2120038at2759"/>
<evidence type="ECO:0000256" key="1">
    <source>
        <dbReference type="SAM" id="MobiDB-lite"/>
    </source>
</evidence>
<protein>
    <recommendedName>
        <fullName evidence="4">NADH-ubiquinone oxidoreductase 17.8 kDa subunit</fullName>
    </recommendedName>
</protein>
<dbReference type="RefSeq" id="XP_033402372.1">
    <property type="nucleotide sequence ID" value="XM_033538617.1"/>
</dbReference>
<accession>A0A6A6BTF3</accession>
<dbReference type="PANTHER" id="PTHR42100">
    <property type="entry name" value="OXIDOREDUCTASE 178 KDA SUBUNIT, PUTATIVE (AFU_ORTHOLOGUE AFUA_8G04320)-RELATED"/>
    <property type="match status" value="1"/>
</dbReference>
<proteinExistence type="predicted"/>
<keyword evidence="3" id="KW-1185">Reference proteome</keyword>
<dbReference type="GO" id="GO:0005739">
    <property type="term" value="C:mitochondrion"/>
    <property type="evidence" value="ECO:0007669"/>
    <property type="project" value="InterPro"/>
</dbReference>
<feature type="region of interest" description="Disordered" evidence="1">
    <location>
        <begin position="1"/>
        <end position="23"/>
    </location>
</feature>
<dbReference type="GeneID" id="54296113"/>